<dbReference type="InterPro" id="IPR045851">
    <property type="entry name" value="AMP-bd_C_sf"/>
</dbReference>
<dbReference type="EMBL" id="JAGEOK010000058">
    <property type="protein sequence ID" value="MBO2445003.1"/>
    <property type="molecule type" value="Genomic_DNA"/>
</dbReference>
<sequence>MNRESDNILAVTIESRLLAVEQLPELNVTDAGRAWRLRSHRAENLPLDRPLMSWIQGGRVAVRDRERVLTYDRLGDEARRIAGLLAESGVGPGSAVMVGGRRGAMLVPAFLAIELLGAVYLPCDASWPALRVEAALARTDAAVLLTVDDDPGVSPEVVAGAAAAGRPLLRAGDAANAWEGEERLGDPRAPRYVLFTSGSTGAPKGAVIEHRGMLNHLFSKVRDLGLGPEDVVAQTAPLGFDISIWQLLAPLLAGGQVVVVDDETVADSRALAAVVRREGVTVLELVPTMLRLLLDVTPEAPPALRWLLATGEELPPRLARRCLDRLPGVGLMNAYGPTECSDDVTHHVVTAGDLVLRHLPVGTPVTNTDLYVLAPEGDRWRPCGPGEAGELFVGGAGVGRGYLDEHDRTREAFFRDPFGAADGRVYRTGDVVRMLGPGGPLQYLGRVDRQVKVSGVRIEPGEVEAALRAHPEVRDCAVVLQE</sequence>
<gene>
    <name evidence="2" type="ORF">J4557_46625</name>
</gene>
<comment type="caution">
    <text evidence="2">The sequence shown here is derived from an EMBL/GenBank/DDBJ whole genome shotgun (WGS) entry which is preliminary data.</text>
</comment>
<dbReference type="Gene3D" id="3.30.300.30">
    <property type="match status" value="1"/>
</dbReference>
<proteinExistence type="predicted"/>
<dbReference type="InterPro" id="IPR000873">
    <property type="entry name" value="AMP-dep_synth/lig_dom"/>
</dbReference>
<dbReference type="Pfam" id="PF00501">
    <property type="entry name" value="AMP-binding"/>
    <property type="match status" value="1"/>
</dbReference>
<dbReference type="InterPro" id="IPR020845">
    <property type="entry name" value="AMP-binding_CS"/>
</dbReference>
<dbReference type="NCBIfam" id="TIGR01733">
    <property type="entry name" value="AA-adenyl-dom"/>
    <property type="match status" value="1"/>
</dbReference>
<dbReference type="PROSITE" id="PS00455">
    <property type="entry name" value="AMP_BINDING"/>
    <property type="match status" value="1"/>
</dbReference>
<name>A0ABS3RFL3_9ACTN</name>
<organism evidence="2 3">
    <name type="scientific">Actinomadura nitritigenes</name>
    <dbReference type="NCBI Taxonomy" id="134602"/>
    <lineage>
        <taxon>Bacteria</taxon>
        <taxon>Bacillati</taxon>
        <taxon>Actinomycetota</taxon>
        <taxon>Actinomycetes</taxon>
        <taxon>Streptosporangiales</taxon>
        <taxon>Thermomonosporaceae</taxon>
        <taxon>Actinomadura</taxon>
    </lineage>
</organism>
<dbReference type="Proteomes" id="UP000666915">
    <property type="component" value="Unassembled WGS sequence"/>
</dbReference>
<dbReference type="SUPFAM" id="SSF56801">
    <property type="entry name" value="Acetyl-CoA synthetase-like"/>
    <property type="match status" value="1"/>
</dbReference>
<protein>
    <submittedName>
        <fullName evidence="2">Amino acid adenylation domain-containing protein</fullName>
    </submittedName>
</protein>
<reference evidence="2 3" key="1">
    <citation type="submission" date="2021-03" db="EMBL/GenBank/DDBJ databases">
        <authorList>
            <person name="Kanchanasin P."/>
            <person name="Saeng-In P."/>
            <person name="Phongsopitanun W."/>
            <person name="Yuki M."/>
            <person name="Kudo T."/>
            <person name="Ohkuma M."/>
            <person name="Tanasupawat S."/>
        </authorList>
    </citation>
    <scope>NUCLEOTIDE SEQUENCE [LARGE SCALE GENOMIC DNA]</scope>
    <source>
        <strain evidence="2 3">L46</strain>
    </source>
</reference>
<accession>A0ABS3RFL3</accession>
<dbReference type="Gene3D" id="3.40.50.980">
    <property type="match status" value="2"/>
</dbReference>
<keyword evidence="3" id="KW-1185">Reference proteome</keyword>
<feature type="domain" description="AMP-dependent synthetase/ligase" evidence="1">
    <location>
        <begin position="57"/>
        <end position="403"/>
    </location>
</feature>
<evidence type="ECO:0000313" key="3">
    <source>
        <dbReference type="Proteomes" id="UP000666915"/>
    </source>
</evidence>
<dbReference type="PANTHER" id="PTHR45527:SF1">
    <property type="entry name" value="FATTY ACID SYNTHASE"/>
    <property type="match status" value="1"/>
</dbReference>
<evidence type="ECO:0000313" key="2">
    <source>
        <dbReference type="EMBL" id="MBO2445003.1"/>
    </source>
</evidence>
<evidence type="ECO:0000259" key="1">
    <source>
        <dbReference type="Pfam" id="PF00501"/>
    </source>
</evidence>
<dbReference type="CDD" id="cd05930">
    <property type="entry name" value="A_NRPS"/>
    <property type="match status" value="1"/>
</dbReference>
<dbReference type="PANTHER" id="PTHR45527">
    <property type="entry name" value="NONRIBOSOMAL PEPTIDE SYNTHETASE"/>
    <property type="match status" value="1"/>
</dbReference>
<dbReference type="InterPro" id="IPR010071">
    <property type="entry name" value="AA_adenyl_dom"/>
</dbReference>
<dbReference type="Gene3D" id="2.30.38.10">
    <property type="entry name" value="Luciferase, Domain 3"/>
    <property type="match status" value="1"/>
</dbReference>